<dbReference type="InterPro" id="IPR005025">
    <property type="entry name" value="FMN_Rdtase-like_dom"/>
</dbReference>
<feature type="domain" description="NADPH-dependent FMN reductase-like" evidence="3">
    <location>
        <begin position="5"/>
        <end position="103"/>
    </location>
</feature>
<proteinExistence type="predicted"/>
<sequence>MSKTILVLTGSPRQGGNSDLMAEAFIQGAQSQGHRILRFDAGRKKVTGCVACKTCFSTGHPCSYQDDFEEFASCLRQADTLAIFTPLYWFSFPAQVKAAIDRMYSFFCSGTKLPVKESFMVICCELPDPSACDGAVTTYHKIADIMKWEDRGHIVVPGVGEPGDVLRTPAVDGMRRIGEAI</sequence>
<name>A0A1Q9JFV5_9FIRM</name>
<comment type="caution">
    <text evidence="4">The sequence shown here is derived from an EMBL/GenBank/DDBJ whole genome shotgun (WGS) entry which is preliminary data.</text>
</comment>
<evidence type="ECO:0000259" key="3">
    <source>
        <dbReference type="Pfam" id="PF03358"/>
    </source>
</evidence>
<dbReference type="Proteomes" id="UP000187404">
    <property type="component" value="Unassembled WGS sequence"/>
</dbReference>
<evidence type="ECO:0000313" key="5">
    <source>
        <dbReference type="Proteomes" id="UP000187404"/>
    </source>
</evidence>
<dbReference type="PANTHER" id="PTHR43278:SF4">
    <property type="entry name" value="NAD(P)H-DEPENDENT FMN-CONTAINING OXIDOREDUCTASE YWQN-RELATED"/>
    <property type="match status" value="1"/>
</dbReference>
<reference evidence="4 5" key="1">
    <citation type="journal article" date="2016" name="Appl. Environ. Microbiol.">
        <title>Function and Phylogeny of Bacterial Butyryl Coenzyme A:Acetate Transferases and Their Diversity in the Proximal Colon of Swine.</title>
        <authorList>
            <person name="Trachsel J."/>
            <person name="Bayles D.O."/>
            <person name="Looft T."/>
            <person name="Levine U.Y."/>
            <person name="Allen H.K."/>
        </authorList>
    </citation>
    <scope>NUCLEOTIDE SEQUENCE [LARGE SCALE GENOMIC DNA]</scope>
    <source>
        <strain evidence="4 5">68-3-10</strain>
    </source>
</reference>
<evidence type="ECO:0000256" key="1">
    <source>
        <dbReference type="ARBA" id="ARBA00022630"/>
    </source>
</evidence>
<evidence type="ECO:0000256" key="2">
    <source>
        <dbReference type="ARBA" id="ARBA00022643"/>
    </source>
</evidence>
<dbReference type="EMBL" id="MJIE01000001">
    <property type="protein sequence ID" value="OLR55120.1"/>
    <property type="molecule type" value="Genomic_DNA"/>
</dbReference>
<dbReference type="Gene3D" id="3.40.50.360">
    <property type="match status" value="1"/>
</dbReference>
<gene>
    <name evidence="4" type="ORF">BHK98_03005</name>
</gene>
<dbReference type="AlphaFoldDB" id="A0A1Q9JFV5"/>
<evidence type="ECO:0000313" key="4">
    <source>
        <dbReference type="EMBL" id="OLR55120.1"/>
    </source>
</evidence>
<dbReference type="SUPFAM" id="SSF52218">
    <property type="entry name" value="Flavoproteins"/>
    <property type="match status" value="1"/>
</dbReference>
<dbReference type="RefSeq" id="WP_075712121.1">
    <property type="nucleotide sequence ID" value="NZ_MJIE01000001.1"/>
</dbReference>
<organism evidence="4 5">
    <name type="scientific">Hornefia porci</name>
    <dbReference type="NCBI Taxonomy" id="2652292"/>
    <lineage>
        <taxon>Bacteria</taxon>
        <taxon>Bacillati</taxon>
        <taxon>Bacillota</taxon>
        <taxon>Clostridia</taxon>
        <taxon>Peptostreptococcales</taxon>
        <taxon>Anaerovoracaceae</taxon>
        <taxon>Hornefia</taxon>
    </lineage>
</organism>
<dbReference type="PANTHER" id="PTHR43278">
    <property type="entry name" value="NAD(P)H-DEPENDENT FMN-CONTAINING OXIDOREDUCTASE YWQN-RELATED"/>
    <property type="match status" value="1"/>
</dbReference>
<dbReference type="GO" id="GO:0016491">
    <property type="term" value="F:oxidoreductase activity"/>
    <property type="evidence" value="ECO:0007669"/>
    <property type="project" value="InterPro"/>
</dbReference>
<dbReference type="InterPro" id="IPR029039">
    <property type="entry name" value="Flavoprotein-like_sf"/>
</dbReference>
<keyword evidence="5" id="KW-1185">Reference proteome</keyword>
<protein>
    <submittedName>
        <fullName evidence="4">Flavodoxin</fullName>
    </submittedName>
</protein>
<dbReference type="Pfam" id="PF03358">
    <property type="entry name" value="FMN_red"/>
    <property type="match status" value="1"/>
</dbReference>
<accession>A0A1Q9JFV5</accession>
<keyword evidence="2" id="KW-0288">FMN</keyword>
<dbReference type="STRING" id="1261640.BHK98_03005"/>
<dbReference type="InterPro" id="IPR051796">
    <property type="entry name" value="ISF_SsuE-like"/>
</dbReference>
<dbReference type="OrthoDB" id="9805976at2"/>
<keyword evidence="1" id="KW-0285">Flavoprotein</keyword>